<comment type="caution">
    <text evidence="2">The sequence shown here is derived from an EMBL/GenBank/DDBJ whole genome shotgun (WGS) entry which is preliminary data.</text>
</comment>
<evidence type="ECO:0008006" key="4">
    <source>
        <dbReference type="Google" id="ProtNLM"/>
    </source>
</evidence>
<dbReference type="NCBIfam" id="TIGR03696">
    <property type="entry name" value="Rhs_assc_core"/>
    <property type="match status" value="1"/>
</dbReference>
<evidence type="ECO:0000313" key="3">
    <source>
        <dbReference type="Proteomes" id="UP000547879"/>
    </source>
</evidence>
<name>A0A7X0D3A4_9HYPH</name>
<protein>
    <recommendedName>
        <fullName evidence="4">RHS repeat-associated core domain-containing protein</fullName>
    </recommendedName>
</protein>
<keyword evidence="3" id="KW-1185">Reference proteome</keyword>
<feature type="compositionally biased region" description="Basic and acidic residues" evidence="1">
    <location>
        <begin position="205"/>
        <end position="270"/>
    </location>
</feature>
<dbReference type="InterPro" id="IPR022385">
    <property type="entry name" value="Rhs_assc_core"/>
</dbReference>
<dbReference type="AlphaFoldDB" id="A0A7X0D3A4"/>
<dbReference type="EMBL" id="JACHEG010000018">
    <property type="protein sequence ID" value="MBB6166332.1"/>
    <property type="molecule type" value="Genomic_DNA"/>
</dbReference>
<evidence type="ECO:0000313" key="2">
    <source>
        <dbReference type="EMBL" id="MBB6166332.1"/>
    </source>
</evidence>
<proteinExistence type="predicted"/>
<accession>A0A7X0D3A4</accession>
<feature type="region of interest" description="Disordered" evidence="1">
    <location>
        <begin position="169"/>
        <end position="188"/>
    </location>
</feature>
<feature type="region of interest" description="Disordered" evidence="1">
    <location>
        <begin position="205"/>
        <end position="284"/>
    </location>
</feature>
<dbReference type="Proteomes" id="UP000547879">
    <property type="component" value="Unassembled WGS sequence"/>
</dbReference>
<dbReference type="RefSeq" id="WP_183998298.1">
    <property type="nucleotide sequence ID" value="NZ_BMHW01000022.1"/>
</dbReference>
<evidence type="ECO:0000256" key="1">
    <source>
        <dbReference type="SAM" id="MobiDB-lite"/>
    </source>
</evidence>
<organism evidence="2 3">
    <name type="scientific">Rhizobium wenxiniae</name>
    <dbReference type="NCBI Taxonomy" id="1737357"/>
    <lineage>
        <taxon>Bacteria</taxon>
        <taxon>Pseudomonadati</taxon>
        <taxon>Pseudomonadota</taxon>
        <taxon>Alphaproteobacteria</taxon>
        <taxon>Hyphomicrobiales</taxon>
        <taxon>Rhizobiaceae</taxon>
        <taxon>Rhizobium/Agrobacterium group</taxon>
        <taxon>Rhizobium</taxon>
    </lineage>
</organism>
<sequence length="284" mass="30513">MTAPFKSGGTTAFSRAITRFKKWQASMTNSIKRGPVMKLFSKGLWARVMSVLLVCSMVSVSFGPAANARFISPDDWDPTKEGVGTNRYAYAANDPVNRSDPSGHIAPAVAAVGAWCSSGGCAAVAAYLSEALLGTAVGTALGALGISIMSGWGDEYEIGVLGEEYDARSGKLKSNDLPTSVPKDITDEQLDDLIDRAYDSLGVRENEQRFGSRDRGTVKGHQERIEREEKYADMLEKEREKRGKERDESGRKSESKNEKESNKGDGEGKGGDGSGDKQSGPGKK</sequence>
<gene>
    <name evidence="2" type="ORF">HNQ72_006183</name>
</gene>
<dbReference type="Gene3D" id="2.180.10.10">
    <property type="entry name" value="RHS repeat-associated core"/>
    <property type="match status" value="1"/>
</dbReference>
<reference evidence="2 3" key="1">
    <citation type="submission" date="2020-08" db="EMBL/GenBank/DDBJ databases">
        <title>Genomic Encyclopedia of Type Strains, Phase IV (KMG-IV): sequencing the most valuable type-strain genomes for metagenomic binning, comparative biology and taxonomic classification.</title>
        <authorList>
            <person name="Goeker M."/>
        </authorList>
    </citation>
    <scope>NUCLEOTIDE SEQUENCE [LARGE SCALE GENOMIC DNA]</scope>
    <source>
        <strain evidence="2 3">DSM 100734</strain>
    </source>
</reference>